<sequence length="119" mass="12936">MFNLCDNRIQLVLYATTVTIMALGVFYVCLGSFIIGEFLPLLPSVFENPLWGLFYLYLIFTGVYTVVAAASVCAEWTSTNLAASACIACSSCCSLVCTSWLCLPSSRMLGTIRSESKST</sequence>
<gene>
    <name evidence="2" type="ORF">BOX15_Mlig005376g1</name>
</gene>
<feature type="transmembrane region" description="Helical" evidence="1">
    <location>
        <begin position="54"/>
        <end position="74"/>
    </location>
</feature>
<accession>A0A267E3Q5</accession>
<dbReference type="EMBL" id="NIVC01002776">
    <property type="protein sequence ID" value="PAA55292.1"/>
    <property type="molecule type" value="Genomic_DNA"/>
</dbReference>
<dbReference type="AlphaFoldDB" id="A0A267E3Q5"/>
<keyword evidence="1" id="KW-0812">Transmembrane</keyword>
<evidence type="ECO:0000313" key="3">
    <source>
        <dbReference type="Proteomes" id="UP000215902"/>
    </source>
</evidence>
<organism evidence="2 3">
    <name type="scientific">Macrostomum lignano</name>
    <dbReference type="NCBI Taxonomy" id="282301"/>
    <lineage>
        <taxon>Eukaryota</taxon>
        <taxon>Metazoa</taxon>
        <taxon>Spiralia</taxon>
        <taxon>Lophotrochozoa</taxon>
        <taxon>Platyhelminthes</taxon>
        <taxon>Rhabditophora</taxon>
        <taxon>Macrostomorpha</taxon>
        <taxon>Macrostomida</taxon>
        <taxon>Macrostomidae</taxon>
        <taxon>Macrostomum</taxon>
    </lineage>
</organism>
<evidence type="ECO:0000256" key="1">
    <source>
        <dbReference type="SAM" id="Phobius"/>
    </source>
</evidence>
<feature type="transmembrane region" description="Helical" evidence="1">
    <location>
        <begin position="12"/>
        <end position="34"/>
    </location>
</feature>
<keyword evidence="1" id="KW-1133">Transmembrane helix</keyword>
<dbReference type="Proteomes" id="UP000215902">
    <property type="component" value="Unassembled WGS sequence"/>
</dbReference>
<keyword evidence="1" id="KW-0472">Membrane</keyword>
<protein>
    <submittedName>
        <fullName evidence="2">Uncharacterized protein</fullName>
    </submittedName>
</protein>
<keyword evidence="3" id="KW-1185">Reference proteome</keyword>
<reference evidence="2 3" key="1">
    <citation type="submission" date="2017-06" db="EMBL/GenBank/DDBJ databases">
        <title>A platform for efficient transgenesis in Macrostomum lignano, a flatworm model organism for stem cell research.</title>
        <authorList>
            <person name="Berezikov E."/>
        </authorList>
    </citation>
    <scope>NUCLEOTIDE SEQUENCE [LARGE SCALE GENOMIC DNA]</scope>
    <source>
        <strain evidence="2">DV1</strain>
        <tissue evidence="2">Whole organism</tissue>
    </source>
</reference>
<proteinExistence type="predicted"/>
<name>A0A267E3Q5_9PLAT</name>
<comment type="caution">
    <text evidence="2">The sequence shown here is derived from an EMBL/GenBank/DDBJ whole genome shotgun (WGS) entry which is preliminary data.</text>
</comment>
<evidence type="ECO:0000313" key="2">
    <source>
        <dbReference type="EMBL" id="PAA55292.1"/>
    </source>
</evidence>